<dbReference type="Pfam" id="PF00576">
    <property type="entry name" value="Transthyretin"/>
    <property type="match status" value="1"/>
</dbReference>
<dbReference type="CDD" id="cd05822">
    <property type="entry name" value="TLP_HIUase"/>
    <property type="match status" value="1"/>
</dbReference>
<feature type="domain" description="Transthyretin/hydroxyisourate hydrolase" evidence="8">
    <location>
        <begin position="1"/>
        <end position="132"/>
    </location>
</feature>
<comment type="function">
    <text evidence="2">Catalyzes the hydrolysis of 5-hydroxyisourate (HIU) to 2-oxo-4-hydroxy-4-carboxy-5-ureidoimidazoline (OHCU).</text>
</comment>
<comment type="subunit">
    <text evidence="4 7">Homotetramer.</text>
</comment>
<dbReference type="RefSeq" id="XP_066830680.1">
    <property type="nucleotide sequence ID" value="XM_066973886.1"/>
</dbReference>
<evidence type="ECO:0000256" key="2">
    <source>
        <dbReference type="ARBA" id="ARBA00002704"/>
    </source>
</evidence>
<protein>
    <recommendedName>
        <fullName evidence="7">5-hydroxyisourate hydrolase</fullName>
        <shortName evidence="7">HIU hydrolase</shortName>
        <shortName evidence="7">HIUHase</shortName>
        <ecNumber evidence="7">3.5.2.17</ecNumber>
    </recommendedName>
</protein>
<name>A0ABP0ZN21_9ASCO</name>
<evidence type="ECO:0000259" key="8">
    <source>
        <dbReference type="SMART" id="SM00095"/>
    </source>
</evidence>
<dbReference type="EMBL" id="OZ022408">
    <property type="protein sequence ID" value="CAK9439642.1"/>
    <property type="molecule type" value="Genomic_DNA"/>
</dbReference>
<evidence type="ECO:0000256" key="6">
    <source>
        <dbReference type="ARBA" id="ARBA00022801"/>
    </source>
</evidence>
<evidence type="ECO:0000256" key="3">
    <source>
        <dbReference type="ARBA" id="ARBA00009850"/>
    </source>
</evidence>
<comment type="catalytic activity">
    <reaction evidence="1 7">
        <text>5-hydroxyisourate + H2O = 5-hydroxy-2-oxo-4-ureido-2,5-dihydro-1H-imidazole-5-carboxylate + H(+)</text>
        <dbReference type="Rhea" id="RHEA:23736"/>
        <dbReference type="ChEBI" id="CHEBI:15377"/>
        <dbReference type="ChEBI" id="CHEBI:15378"/>
        <dbReference type="ChEBI" id="CHEBI:18072"/>
        <dbReference type="ChEBI" id="CHEBI:58639"/>
        <dbReference type="EC" id="3.5.2.17"/>
    </reaction>
</comment>
<organism evidence="9 10">
    <name type="scientific">Lodderomyces beijingensis</name>
    <dbReference type="NCBI Taxonomy" id="1775926"/>
    <lineage>
        <taxon>Eukaryota</taxon>
        <taxon>Fungi</taxon>
        <taxon>Dikarya</taxon>
        <taxon>Ascomycota</taxon>
        <taxon>Saccharomycotina</taxon>
        <taxon>Pichiomycetes</taxon>
        <taxon>Debaryomycetaceae</taxon>
        <taxon>Candida/Lodderomyces clade</taxon>
        <taxon>Lodderomyces</taxon>
    </lineage>
</organism>
<dbReference type="Proteomes" id="UP001497383">
    <property type="component" value="Chromosome 4"/>
</dbReference>
<dbReference type="EC" id="3.5.2.17" evidence="7"/>
<evidence type="ECO:0000313" key="9">
    <source>
        <dbReference type="EMBL" id="CAK9439642.1"/>
    </source>
</evidence>
<dbReference type="PANTHER" id="PTHR10395:SF7">
    <property type="entry name" value="5-HYDROXYISOURATE HYDROLASE"/>
    <property type="match status" value="1"/>
</dbReference>
<evidence type="ECO:0000256" key="7">
    <source>
        <dbReference type="RuleBase" id="RU361270"/>
    </source>
</evidence>
<proteinExistence type="inferred from homology"/>
<dbReference type="InterPro" id="IPR014306">
    <property type="entry name" value="Hydroxyisourate_hydrolase"/>
</dbReference>
<accession>A0ABP0ZN21</accession>
<reference evidence="9 10" key="1">
    <citation type="submission" date="2024-03" db="EMBL/GenBank/DDBJ databases">
        <authorList>
            <person name="Brejova B."/>
        </authorList>
    </citation>
    <scope>NUCLEOTIDE SEQUENCE [LARGE SCALE GENOMIC DNA]</scope>
    <source>
        <strain evidence="9 10">CBS 14171</strain>
    </source>
</reference>
<comment type="similarity">
    <text evidence="3 7">Belongs to the transthyretin family. 5-hydroxyisourate hydrolase subfamily.</text>
</comment>
<evidence type="ECO:0000256" key="1">
    <source>
        <dbReference type="ARBA" id="ARBA00001043"/>
    </source>
</evidence>
<dbReference type="PROSITE" id="PS00768">
    <property type="entry name" value="TRANSTHYRETIN_1"/>
    <property type="match status" value="1"/>
</dbReference>
<dbReference type="GeneID" id="92208938"/>
<sequence length="133" mass="15082">MKDPITCHILDTHRGKPAASVLVQLFTISSITNDFNKIPFAQAKTDADGRVTSWTFDPDVNYNATGVLNGRWEKLVPGQYKMKFLTSKYFKEQGGETFFPYVEITFEVGEGKGDHYHIPLLLSNYSYTTYRGS</sequence>
<evidence type="ECO:0000256" key="5">
    <source>
        <dbReference type="ARBA" id="ARBA00022631"/>
    </source>
</evidence>
<dbReference type="NCBIfam" id="TIGR02962">
    <property type="entry name" value="hdxy_isourate"/>
    <property type="match status" value="1"/>
</dbReference>
<gene>
    <name evidence="9" type="ORF">LODBEIA_P37420</name>
</gene>
<dbReference type="PANTHER" id="PTHR10395">
    <property type="entry name" value="URICASE AND TRANSTHYRETIN-RELATED"/>
    <property type="match status" value="1"/>
</dbReference>
<keyword evidence="10" id="KW-1185">Reference proteome</keyword>
<dbReference type="InterPro" id="IPR000895">
    <property type="entry name" value="Transthyretin/HIU_hydrolase"/>
</dbReference>
<dbReference type="Gene3D" id="2.60.40.180">
    <property type="entry name" value="Transthyretin/hydroxyisourate hydrolase domain"/>
    <property type="match status" value="1"/>
</dbReference>
<dbReference type="SUPFAM" id="SSF49472">
    <property type="entry name" value="Transthyretin (synonym: prealbumin)"/>
    <property type="match status" value="1"/>
</dbReference>
<dbReference type="PRINTS" id="PR00189">
    <property type="entry name" value="TRNSTHYRETIN"/>
</dbReference>
<dbReference type="InterPro" id="IPR023416">
    <property type="entry name" value="Transthyretin/HIU_hydrolase_d"/>
</dbReference>
<keyword evidence="5 7" id="KW-0659">Purine metabolism</keyword>
<dbReference type="InterPro" id="IPR023418">
    <property type="entry name" value="Thyroxine_BS"/>
</dbReference>
<keyword evidence="6 7" id="KW-0378">Hydrolase</keyword>
<dbReference type="SMART" id="SM00095">
    <property type="entry name" value="TR_THY"/>
    <property type="match status" value="1"/>
</dbReference>
<evidence type="ECO:0000256" key="4">
    <source>
        <dbReference type="ARBA" id="ARBA00011881"/>
    </source>
</evidence>
<dbReference type="InterPro" id="IPR036817">
    <property type="entry name" value="Transthyretin/HIU_hydrolase_sf"/>
</dbReference>
<evidence type="ECO:0000313" key="10">
    <source>
        <dbReference type="Proteomes" id="UP001497383"/>
    </source>
</evidence>